<dbReference type="OrthoDB" id="9933091at2"/>
<dbReference type="RefSeq" id="WP_113658564.1">
    <property type="nucleotide sequence ID" value="NZ_KZ845665.1"/>
</dbReference>
<dbReference type="AlphaFoldDB" id="A0A364K6X7"/>
<dbReference type="EMBL" id="QJKK01000003">
    <property type="protein sequence ID" value="RAL25950.1"/>
    <property type="molecule type" value="Genomic_DNA"/>
</dbReference>
<name>A0A364K6X7_9BACL</name>
<gene>
    <name evidence="1" type="ORF">DL897_07735</name>
</gene>
<reference evidence="1 2" key="1">
    <citation type="submission" date="2018-06" db="EMBL/GenBank/DDBJ databases">
        <title>Thermoflavimicrobium daqus sp. nov., a thermophilic microbe isolated from Moutai-flavour Daqu.</title>
        <authorList>
            <person name="Wang X."/>
            <person name="Zhou H."/>
        </authorList>
    </citation>
    <scope>NUCLEOTIDE SEQUENCE [LARGE SCALE GENOMIC DNA]</scope>
    <source>
        <strain evidence="1 2">FBKL4.011</strain>
    </source>
</reference>
<sequence>MELLVRGLARLLGVNPNNFHSHVHDVQIETVSTEDLTSDIYQGDESSLSIDLTKIKTPDDIFGIDDLEAPRCYRCSNVNPGFIWHKRYYCGKCLREKDVLLGELHPAVVPKLWRVGLVVLKNSFRLPILWNYDDTDTIYMFQRAKKKDKLWEVYDLAESRVYIDPRTVQVIKEPIDLYSEEWTKPVGVKRRKPKHPEIMELMAIREQQDQGLKGVPKRVPYELLKAYQMSTDKFIKGNIK</sequence>
<keyword evidence="2" id="KW-1185">Reference proteome</keyword>
<protein>
    <submittedName>
        <fullName evidence="1">Uncharacterized protein</fullName>
    </submittedName>
</protein>
<accession>A0A364K6X7</accession>
<proteinExistence type="predicted"/>
<evidence type="ECO:0000313" key="1">
    <source>
        <dbReference type="EMBL" id="RAL25950.1"/>
    </source>
</evidence>
<dbReference type="Proteomes" id="UP000251213">
    <property type="component" value="Unassembled WGS sequence"/>
</dbReference>
<comment type="caution">
    <text evidence="1">The sequence shown here is derived from an EMBL/GenBank/DDBJ whole genome shotgun (WGS) entry which is preliminary data.</text>
</comment>
<reference evidence="1 2" key="2">
    <citation type="submission" date="2018-06" db="EMBL/GenBank/DDBJ databases">
        <authorList>
            <person name="Zhirakovskaya E."/>
        </authorList>
    </citation>
    <scope>NUCLEOTIDE SEQUENCE [LARGE SCALE GENOMIC DNA]</scope>
    <source>
        <strain evidence="1 2">FBKL4.011</strain>
    </source>
</reference>
<evidence type="ECO:0000313" key="2">
    <source>
        <dbReference type="Proteomes" id="UP000251213"/>
    </source>
</evidence>
<organism evidence="1 2">
    <name type="scientific">Thermoflavimicrobium daqui</name>
    <dbReference type="NCBI Taxonomy" id="2137476"/>
    <lineage>
        <taxon>Bacteria</taxon>
        <taxon>Bacillati</taxon>
        <taxon>Bacillota</taxon>
        <taxon>Bacilli</taxon>
        <taxon>Bacillales</taxon>
        <taxon>Thermoactinomycetaceae</taxon>
        <taxon>Thermoflavimicrobium</taxon>
    </lineage>
</organism>